<feature type="compositionally biased region" description="Low complexity" evidence="1">
    <location>
        <begin position="81"/>
        <end position="95"/>
    </location>
</feature>
<dbReference type="Proteomes" id="UP000035100">
    <property type="component" value="Unassembled WGS sequence"/>
</dbReference>
<organism evidence="2 3">
    <name type="scientific">Wenxinia marina DSM 24838</name>
    <dbReference type="NCBI Taxonomy" id="1123501"/>
    <lineage>
        <taxon>Bacteria</taxon>
        <taxon>Pseudomonadati</taxon>
        <taxon>Pseudomonadota</taxon>
        <taxon>Alphaproteobacteria</taxon>
        <taxon>Rhodobacterales</taxon>
        <taxon>Roseobacteraceae</taxon>
        <taxon>Wenxinia</taxon>
    </lineage>
</organism>
<accession>A0A0D0NKP6</accession>
<dbReference type="AlphaFoldDB" id="A0A0D0NKP6"/>
<gene>
    <name evidence="2" type="ORF">Wenmar_02624</name>
</gene>
<feature type="region of interest" description="Disordered" evidence="1">
    <location>
        <begin position="81"/>
        <end position="114"/>
    </location>
</feature>
<reference evidence="2 3" key="1">
    <citation type="submission" date="2013-01" db="EMBL/GenBank/DDBJ databases">
        <authorList>
            <person name="Fiebig A."/>
            <person name="Goeker M."/>
            <person name="Klenk H.-P.P."/>
        </authorList>
    </citation>
    <scope>NUCLEOTIDE SEQUENCE [LARGE SCALE GENOMIC DNA]</scope>
    <source>
        <strain evidence="2 3">DSM 24838</strain>
    </source>
</reference>
<feature type="compositionally biased region" description="Basic residues" evidence="1">
    <location>
        <begin position="155"/>
        <end position="171"/>
    </location>
</feature>
<feature type="compositionally biased region" description="Basic residues" evidence="1">
    <location>
        <begin position="354"/>
        <end position="366"/>
    </location>
</feature>
<dbReference type="EMBL" id="AONG01000012">
    <property type="protein sequence ID" value="KIQ68895.1"/>
    <property type="molecule type" value="Genomic_DNA"/>
</dbReference>
<feature type="compositionally biased region" description="Basic and acidic residues" evidence="1">
    <location>
        <begin position="316"/>
        <end position="339"/>
    </location>
</feature>
<sequence>MEHLRRHVQRDAGARQRRRPRQQQPVVQQDLVARQLQVQRRQAREVRQQRRGGRVFRRHPRHRHRGEAGVGGVVVHQVGLAPAGRAPPRAVGVGRDQCQARRPPRPLKRDVQRQVPARAVAAEDHLAVEGIQRRQRVVQHRRPGMLRRQPIAGQHHPHVPRRQPVRQRQMRPGRTEDIAAAVEPQQRRPLPHGQCLHRAEAQRFRTGLWTGEARETGPHLVGAVAEVGGRDERHDVAEGAGASVHGVSNDRLRGPGSRLPRGAIDGPPRLCHSAPHAEDRGHLLFGRGPAPVRGCLGDDPRRPQGRPRRPQRHRQDHPVPADPGRADAGRRRDRGAEGRPHRRRRAGGAGVRRLAPRHRAGRRHRAGGADGRRGDRRPPHRRDPDPPRRHRRVERGGARLHHPPWPRLHPGRGDAALLGLLGRLADARGARRGPVRAAGSPAPRRADELSRPRGRALAGELHREVSAHGAGRQPRPRAAEPLGHRHPAPGEPDAHLLDPGPTTSSPASGPSGGPT</sequence>
<keyword evidence="3" id="KW-1185">Reference proteome</keyword>
<feature type="compositionally biased region" description="Low complexity" evidence="1">
    <location>
        <begin position="499"/>
        <end position="509"/>
    </location>
</feature>
<name>A0A0D0NKP6_9RHOB</name>
<dbReference type="STRING" id="1123501.Wenmar_02624"/>
<feature type="compositionally biased region" description="Basic and acidic residues" evidence="1">
    <location>
        <begin position="370"/>
        <end position="387"/>
    </location>
</feature>
<evidence type="ECO:0000313" key="3">
    <source>
        <dbReference type="Proteomes" id="UP000035100"/>
    </source>
</evidence>
<feature type="compositionally biased region" description="Basic residues" evidence="1">
    <location>
        <begin position="303"/>
        <end position="315"/>
    </location>
</feature>
<feature type="compositionally biased region" description="Basic residues" evidence="1">
    <location>
        <begin position="49"/>
        <end position="65"/>
    </location>
</feature>
<proteinExistence type="predicted"/>
<feature type="region of interest" description="Disordered" evidence="1">
    <location>
        <begin position="430"/>
        <end position="515"/>
    </location>
</feature>
<evidence type="ECO:0000256" key="1">
    <source>
        <dbReference type="SAM" id="MobiDB-lite"/>
    </source>
</evidence>
<feature type="region of interest" description="Disordered" evidence="1">
    <location>
        <begin position="1"/>
        <end position="68"/>
    </location>
</feature>
<feature type="region of interest" description="Disordered" evidence="1">
    <location>
        <begin position="153"/>
        <end position="172"/>
    </location>
</feature>
<feature type="compositionally biased region" description="Basic and acidic residues" evidence="1">
    <location>
        <begin position="1"/>
        <end position="14"/>
    </location>
</feature>
<protein>
    <submittedName>
        <fullName evidence="2">Uncharacterized protein</fullName>
    </submittedName>
</protein>
<feature type="region of interest" description="Disordered" evidence="1">
    <location>
        <begin position="238"/>
        <end position="411"/>
    </location>
</feature>
<comment type="caution">
    <text evidence="2">The sequence shown here is derived from an EMBL/GenBank/DDBJ whole genome shotgun (WGS) entry which is preliminary data.</text>
</comment>
<evidence type="ECO:0000313" key="2">
    <source>
        <dbReference type="EMBL" id="KIQ68895.1"/>
    </source>
</evidence>
<feature type="compositionally biased region" description="Low complexity" evidence="1">
    <location>
        <begin position="22"/>
        <end position="40"/>
    </location>
</feature>
<feature type="compositionally biased region" description="Basic residues" evidence="1">
    <location>
        <begin position="388"/>
        <end position="404"/>
    </location>
</feature>